<gene>
    <name evidence="2" type="ORF">QBA35_22600</name>
</gene>
<evidence type="ECO:0000256" key="1">
    <source>
        <dbReference type="SAM" id="MobiDB-lite"/>
    </source>
</evidence>
<reference evidence="2" key="1">
    <citation type="submission" date="2023-04" db="EMBL/GenBank/DDBJ databases">
        <title>Genomic diversity of scab-causing Streptomyces spp. in the province of Quebec, Canada.</title>
        <authorList>
            <person name="Biessy A."/>
            <person name="Cadieux M."/>
            <person name="Ciotola M."/>
            <person name="Filion M."/>
        </authorList>
    </citation>
    <scope>NUCLEOTIDE SEQUENCE</scope>
    <source>
        <strain evidence="2">B21-115</strain>
    </source>
</reference>
<feature type="compositionally biased region" description="Pro residues" evidence="1">
    <location>
        <begin position="9"/>
        <end position="62"/>
    </location>
</feature>
<dbReference type="Proteomes" id="UP001310290">
    <property type="component" value="Unassembled WGS sequence"/>
</dbReference>
<evidence type="ECO:0000313" key="2">
    <source>
        <dbReference type="EMBL" id="MEH0636086.1"/>
    </source>
</evidence>
<comment type="caution">
    <text evidence="2">The sequence shown here is derived from an EMBL/GenBank/DDBJ whole genome shotgun (WGS) entry which is preliminary data.</text>
</comment>
<dbReference type="EMBL" id="JARULZ010000001">
    <property type="protein sequence ID" value="MEH0636086.1"/>
    <property type="molecule type" value="Genomic_DNA"/>
</dbReference>
<accession>A0ABU8AQW5</accession>
<feature type="compositionally biased region" description="Pro residues" evidence="1">
    <location>
        <begin position="70"/>
        <end position="91"/>
    </location>
</feature>
<keyword evidence="3" id="KW-1185">Reference proteome</keyword>
<proteinExistence type="predicted"/>
<dbReference type="RefSeq" id="WP_334659521.1">
    <property type="nucleotide sequence ID" value="NZ_JARULZ010000001.1"/>
</dbReference>
<organism evidence="2 3">
    <name type="scientific">Streptomyces bottropensis</name>
    <dbReference type="NCBI Taxonomy" id="42235"/>
    <lineage>
        <taxon>Bacteria</taxon>
        <taxon>Bacillati</taxon>
        <taxon>Actinomycetota</taxon>
        <taxon>Actinomycetes</taxon>
        <taxon>Kitasatosporales</taxon>
        <taxon>Streptomycetaceae</taxon>
        <taxon>Streptomyces</taxon>
    </lineage>
</organism>
<sequence>MDQSEQGHRPPPPPPPPQPGTPPGGHPGFGPPPPPYAPPAAPAAPPQPYAQPPQPYAQPPQPYGQSAQPNPQPPQPYGQPAPPAHPYPYTQPPAGEAPLQGPEFMAVDRHNSVVVDVGGVAFEDHGVSVDFPWPEIRSVHYKASGNGKALMVAVIHADGTFFECSVEAKPRERLHQWFAHLAQVLGHYRPTG</sequence>
<protein>
    <submittedName>
        <fullName evidence="2">Uncharacterized protein</fullName>
    </submittedName>
</protein>
<name>A0ABU8AQW5_9ACTN</name>
<evidence type="ECO:0000313" key="3">
    <source>
        <dbReference type="Proteomes" id="UP001310290"/>
    </source>
</evidence>
<feature type="region of interest" description="Disordered" evidence="1">
    <location>
        <begin position="1"/>
        <end position="101"/>
    </location>
</feature>